<reference evidence="1 2" key="1">
    <citation type="submission" date="2011-01" db="EMBL/GenBank/DDBJ databases">
        <authorList>
            <person name="Muzny D."/>
            <person name="Qin X."/>
            <person name="Deng J."/>
            <person name="Jiang H."/>
            <person name="Liu Y."/>
            <person name="Qu J."/>
            <person name="Song X.-Z."/>
            <person name="Zhang L."/>
            <person name="Thornton R."/>
            <person name="Coyle M."/>
            <person name="Francisco L."/>
            <person name="Jackson L."/>
            <person name="Javaid M."/>
            <person name="Korchina V."/>
            <person name="Kovar C."/>
            <person name="Mata R."/>
            <person name="Mathew T."/>
            <person name="Ngo R."/>
            <person name="Nguyen L."/>
            <person name="Nguyen N."/>
            <person name="Okwuonu G."/>
            <person name="Ongeri F."/>
            <person name="Pham C."/>
            <person name="Simmons D."/>
            <person name="Wilczek-Boney K."/>
            <person name="Hale W."/>
            <person name="Jakkamsetti A."/>
            <person name="Pham P."/>
            <person name="Ruth R."/>
            <person name="San Lucas F."/>
            <person name="Warren J."/>
            <person name="Zhang J."/>
            <person name="Zhao Z."/>
            <person name="Zhou C."/>
            <person name="Zhu D."/>
            <person name="Lee S."/>
            <person name="Bess C."/>
            <person name="Blankenburg K."/>
            <person name="Forbes L."/>
            <person name="Fu Q."/>
            <person name="Gubbala S."/>
            <person name="Hirani K."/>
            <person name="Jayaseelan J.C."/>
            <person name="Lara F."/>
            <person name="Munidasa M."/>
            <person name="Palculict T."/>
            <person name="Patil S."/>
            <person name="Pu L.-L."/>
            <person name="Saada N."/>
            <person name="Tang L."/>
            <person name="Weissenberger G."/>
            <person name="Zhu Y."/>
            <person name="Hemphill L."/>
            <person name="Shang Y."/>
            <person name="Youmans B."/>
            <person name="Ayvaz T."/>
            <person name="Ross M."/>
            <person name="Santibanez J."/>
            <person name="Aqrawi P."/>
            <person name="Gross S."/>
            <person name="Joshi V."/>
            <person name="Fowler G."/>
            <person name="Nazareth L."/>
            <person name="Reid J."/>
            <person name="Worley K."/>
            <person name="Petrosino J."/>
            <person name="Highlander S."/>
            <person name="Gibbs R."/>
        </authorList>
    </citation>
    <scope>NUCLEOTIDE SEQUENCE [LARGE SCALE GENOMIC DNA]</scope>
    <source>
        <strain evidence="1 2">ATCC 33394</strain>
    </source>
</reference>
<accession>F0F1F8</accession>
<evidence type="ECO:0000313" key="1">
    <source>
        <dbReference type="EMBL" id="EGC16573.1"/>
    </source>
</evidence>
<sequence length="127" mass="14358">MCDTPSHGILFCRCAVPTDDPRPQWTLRRYHGHDWADLEIGRCLQLHYPAQTQDFANQLIAALNNAPQFDFDYTPAEGDVLNVKPGAGSLHKMIELEFTAGQWRQQNQDSSHLNRKLTIGSGVIKQL</sequence>
<dbReference type="RefSeq" id="WP_003783957.1">
    <property type="nucleotide sequence ID" value="NZ_GL870929.1"/>
</dbReference>
<protein>
    <submittedName>
        <fullName evidence="1">Uncharacterized protein</fullName>
    </submittedName>
</protein>
<organism evidence="1 2">
    <name type="scientific">Kingella denitrificans ATCC 33394</name>
    <dbReference type="NCBI Taxonomy" id="888741"/>
    <lineage>
        <taxon>Bacteria</taxon>
        <taxon>Pseudomonadati</taxon>
        <taxon>Pseudomonadota</taxon>
        <taxon>Betaproteobacteria</taxon>
        <taxon>Neisseriales</taxon>
        <taxon>Neisseriaceae</taxon>
        <taxon>Kingella</taxon>
    </lineage>
</organism>
<dbReference type="HOGENOM" id="CLU_1967597_0_0_4"/>
<name>F0F1F8_9NEIS</name>
<dbReference type="STRING" id="888741.HMPREF9098_1943"/>
<comment type="caution">
    <text evidence="1">The sequence shown here is derived from an EMBL/GenBank/DDBJ whole genome shotgun (WGS) entry which is preliminary data.</text>
</comment>
<dbReference type="Proteomes" id="UP000004088">
    <property type="component" value="Unassembled WGS sequence"/>
</dbReference>
<gene>
    <name evidence="1" type="ORF">HMPREF9098_1943</name>
</gene>
<dbReference type="EMBL" id="AEWV01000040">
    <property type="protein sequence ID" value="EGC16573.1"/>
    <property type="molecule type" value="Genomic_DNA"/>
</dbReference>
<keyword evidence="2" id="KW-1185">Reference proteome</keyword>
<proteinExistence type="predicted"/>
<evidence type="ECO:0000313" key="2">
    <source>
        <dbReference type="Proteomes" id="UP000004088"/>
    </source>
</evidence>
<dbReference type="AlphaFoldDB" id="F0F1F8"/>